<organism evidence="1">
    <name type="scientific">Arundo donax</name>
    <name type="common">Giant reed</name>
    <name type="synonym">Donax arundinaceus</name>
    <dbReference type="NCBI Taxonomy" id="35708"/>
    <lineage>
        <taxon>Eukaryota</taxon>
        <taxon>Viridiplantae</taxon>
        <taxon>Streptophyta</taxon>
        <taxon>Embryophyta</taxon>
        <taxon>Tracheophyta</taxon>
        <taxon>Spermatophyta</taxon>
        <taxon>Magnoliopsida</taxon>
        <taxon>Liliopsida</taxon>
        <taxon>Poales</taxon>
        <taxon>Poaceae</taxon>
        <taxon>PACMAD clade</taxon>
        <taxon>Arundinoideae</taxon>
        <taxon>Arundineae</taxon>
        <taxon>Arundo</taxon>
    </lineage>
</organism>
<name>A0A0A9C4B0_ARUDO</name>
<reference evidence="1" key="2">
    <citation type="journal article" date="2015" name="Data Brief">
        <title>Shoot transcriptome of the giant reed, Arundo donax.</title>
        <authorList>
            <person name="Barrero R.A."/>
            <person name="Guerrero F.D."/>
            <person name="Moolhuijzen P."/>
            <person name="Goolsby J.A."/>
            <person name="Tidwell J."/>
            <person name="Bellgard S.E."/>
            <person name="Bellgard M.I."/>
        </authorList>
    </citation>
    <scope>NUCLEOTIDE SEQUENCE</scope>
    <source>
        <tissue evidence="1">Shoot tissue taken approximately 20 cm above the soil surface</tissue>
    </source>
</reference>
<reference evidence="1" key="1">
    <citation type="submission" date="2014-09" db="EMBL/GenBank/DDBJ databases">
        <authorList>
            <person name="Magalhaes I.L.F."/>
            <person name="Oliveira U."/>
            <person name="Santos F.R."/>
            <person name="Vidigal T.H.D.A."/>
            <person name="Brescovit A.D."/>
            <person name="Santos A.J."/>
        </authorList>
    </citation>
    <scope>NUCLEOTIDE SEQUENCE</scope>
    <source>
        <tissue evidence="1">Shoot tissue taken approximately 20 cm above the soil surface</tissue>
    </source>
</reference>
<dbReference type="EMBL" id="GBRH01229680">
    <property type="protein sequence ID" value="JAD68215.1"/>
    <property type="molecule type" value="Transcribed_RNA"/>
</dbReference>
<dbReference type="AlphaFoldDB" id="A0A0A9C4B0"/>
<protein>
    <submittedName>
        <fullName evidence="1">Uncharacterized protein</fullName>
    </submittedName>
</protein>
<evidence type="ECO:0000313" key="1">
    <source>
        <dbReference type="EMBL" id="JAD68215.1"/>
    </source>
</evidence>
<accession>A0A0A9C4B0</accession>
<proteinExistence type="predicted"/>
<sequence length="31" mass="3406">MAEVGYLRQIVIKICLNISSLTNVVRGVQTS</sequence>